<evidence type="ECO:0000313" key="2">
    <source>
        <dbReference type="EMBL" id="CAB4600088.1"/>
    </source>
</evidence>
<dbReference type="SUPFAM" id="SSF54909">
    <property type="entry name" value="Dimeric alpha+beta barrel"/>
    <property type="match status" value="1"/>
</dbReference>
<dbReference type="Pfam" id="PF03992">
    <property type="entry name" value="ABM"/>
    <property type="match status" value="1"/>
</dbReference>
<accession>A0A6J6GTQ7</accession>
<feature type="domain" description="ABM" evidence="1">
    <location>
        <begin position="4"/>
        <end position="92"/>
    </location>
</feature>
<evidence type="ECO:0000259" key="1">
    <source>
        <dbReference type="PROSITE" id="PS51725"/>
    </source>
</evidence>
<dbReference type="InterPro" id="IPR011008">
    <property type="entry name" value="Dimeric_a/b-barrel"/>
</dbReference>
<gene>
    <name evidence="2" type="ORF">UFOPK1835_00329</name>
</gene>
<dbReference type="AlphaFoldDB" id="A0A6J6GTQ7"/>
<name>A0A6J6GTQ7_9ZZZZ</name>
<reference evidence="2" key="1">
    <citation type="submission" date="2020-05" db="EMBL/GenBank/DDBJ databases">
        <authorList>
            <person name="Chiriac C."/>
            <person name="Salcher M."/>
            <person name="Ghai R."/>
            <person name="Kavagutti S V."/>
        </authorList>
    </citation>
    <scope>NUCLEOTIDE SEQUENCE</scope>
</reference>
<protein>
    <submittedName>
        <fullName evidence="2">Unannotated protein</fullName>
    </submittedName>
</protein>
<dbReference type="Gene3D" id="3.30.70.100">
    <property type="match status" value="1"/>
</dbReference>
<dbReference type="EMBL" id="CAEZUP010000008">
    <property type="protein sequence ID" value="CAB4600088.1"/>
    <property type="molecule type" value="Genomic_DNA"/>
</dbReference>
<dbReference type="PROSITE" id="PS51725">
    <property type="entry name" value="ABM"/>
    <property type="match status" value="1"/>
</dbReference>
<sequence length="104" mass="11123">MTQTSLFVKMVFQPGKRDEGVAALETMLPTVESEGGTLIYSFHLDAGDENTVWIFELYSDSEALGIHGGSEAMGALFGVLTPLMAEPPMMVMATPTANAKGLPR</sequence>
<dbReference type="InterPro" id="IPR007138">
    <property type="entry name" value="ABM_dom"/>
</dbReference>
<organism evidence="2">
    <name type="scientific">freshwater metagenome</name>
    <dbReference type="NCBI Taxonomy" id="449393"/>
    <lineage>
        <taxon>unclassified sequences</taxon>
        <taxon>metagenomes</taxon>
        <taxon>ecological metagenomes</taxon>
    </lineage>
</organism>
<proteinExistence type="predicted"/>